<sequence>IRISYIEELINDCQTQHTEQTLAFCTTVRTEYTASAFTENNYSTSNTISSSPSEVQLFFNTSLSLTATSSINYPISEIYDESLLEKDFSDEEIELLTNSL</sequence>
<keyword evidence="2" id="KW-1185">Reference proteome</keyword>
<name>A0ACA9PVJ1_9GLOM</name>
<feature type="non-terminal residue" evidence="1">
    <location>
        <position position="1"/>
    </location>
</feature>
<dbReference type="EMBL" id="CAJVQC010024135">
    <property type="protein sequence ID" value="CAG8725262.1"/>
    <property type="molecule type" value="Genomic_DNA"/>
</dbReference>
<organism evidence="1 2">
    <name type="scientific">Racocetra persica</name>
    <dbReference type="NCBI Taxonomy" id="160502"/>
    <lineage>
        <taxon>Eukaryota</taxon>
        <taxon>Fungi</taxon>
        <taxon>Fungi incertae sedis</taxon>
        <taxon>Mucoromycota</taxon>
        <taxon>Glomeromycotina</taxon>
        <taxon>Glomeromycetes</taxon>
        <taxon>Diversisporales</taxon>
        <taxon>Gigasporaceae</taxon>
        <taxon>Racocetra</taxon>
    </lineage>
</organism>
<protein>
    <submittedName>
        <fullName evidence="1">96_t:CDS:1</fullName>
    </submittedName>
</protein>
<evidence type="ECO:0000313" key="1">
    <source>
        <dbReference type="EMBL" id="CAG8725262.1"/>
    </source>
</evidence>
<proteinExistence type="predicted"/>
<dbReference type="Proteomes" id="UP000789920">
    <property type="component" value="Unassembled WGS sequence"/>
</dbReference>
<comment type="caution">
    <text evidence="1">The sequence shown here is derived from an EMBL/GenBank/DDBJ whole genome shotgun (WGS) entry which is preliminary data.</text>
</comment>
<evidence type="ECO:0000313" key="2">
    <source>
        <dbReference type="Proteomes" id="UP000789920"/>
    </source>
</evidence>
<feature type="non-terminal residue" evidence="1">
    <location>
        <position position="100"/>
    </location>
</feature>
<reference evidence="1" key="1">
    <citation type="submission" date="2021-06" db="EMBL/GenBank/DDBJ databases">
        <authorList>
            <person name="Kallberg Y."/>
            <person name="Tangrot J."/>
            <person name="Rosling A."/>
        </authorList>
    </citation>
    <scope>NUCLEOTIDE SEQUENCE</scope>
    <source>
        <strain evidence="1">MA461A</strain>
    </source>
</reference>
<accession>A0ACA9PVJ1</accession>
<gene>
    <name evidence="1" type="ORF">RPERSI_LOCUS11639</name>
</gene>